<comment type="function">
    <text evidence="5">Catalyzes the reversible transfer of the terminal phosphate group between ATP and AMP. Plays an important role in cellular energy homeostasis and in adenine nucleotide metabolism.</text>
</comment>
<feature type="region of interest" description="NMP" evidence="5">
    <location>
        <begin position="25"/>
        <end position="54"/>
    </location>
</feature>
<sequence length="203" mass="22340">MGPQGAGKGTQAEILAKELNIPAISMGALLRDEIAGGSEKGLEAKSYIDGGTLVPDDLALSIIQERLTKSDAANGWILDGFPRILKQADLFLESVEPTHAILLEITDDQSVERLSGRVQCNKCRCGFQLKYVPPKENDKCDHCDGNLVRRSDDVPEVIRQRLEIYHTETEPVADKFEGMGILYRVDGSGNVEEVAEKVKKIFE</sequence>
<evidence type="ECO:0000256" key="7">
    <source>
        <dbReference type="RuleBase" id="RU003331"/>
    </source>
</evidence>
<dbReference type="GO" id="GO:0005524">
    <property type="term" value="F:ATP binding"/>
    <property type="evidence" value="ECO:0007669"/>
    <property type="project" value="UniProtKB-UniRule"/>
</dbReference>
<keyword evidence="2 5" id="KW-0545">Nucleotide biosynthesis</keyword>
<dbReference type="Pfam" id="PF00406">
    <property type="entry name" value="ADK"/>
    <property type="match status" value="1"/>
</dbReference>
<dbReference type="PANTHER" id="PTHR23359">
    <property type="entry name" value="NUCLEOTIDE KINASE"/>
    <property type="match status" value="1"/>
</dbReference>
<evidence type="ECO:0000256" key="4">
    <source>
        <dbReference type="ARBA" id="ARBA00022777"/>
    </source>
</evidence>
<dbReference type="PATRIC" id="fig|1619000.3.peg.86"/>
<evidence type="ECO:0000313" key="9">
    <source>
        <dbReference type="Proteomes" id="UP000034154"/>
    </source>
</evidence>
<dbReference type="InterPro" id="IPR027417">
    <property type="entry name" value="P-loop_NTPase"/>
</dbReference>
<keyword evidence="5" id="KW-0479">Metal-binding</keyword>
<keyword evidence="5 7" id="KW-0067">ATP-binding</keyword>
<comment type="subcellular location">
    <subcellularLocation>
        <location evidence="5 7">Cytoplasm</location>
    </subcellularLocation>
</comment>
<comment type="caution">
    <text evidence="5">Lacks conserved residue(s) required for the propagation of feature annotation.</text>
</comment>
<feature type="binding site" evidence="5">
    <location>
        <begin position="52"/>
        <end position="54"/>
    </location>
    <ligand>
        <name>AMP</name>
        <dbReference type="ChEBI" id="CHEBI:456215"/>
    </ligand>
</feature>
<feature type="binding site" evidence="5">
    <location>
        <position position="117"/>
    </location>
    <ligand>
        <name>ATP</name>
        <dbReference type="ChEBI" id="CHEBI:30616"/>
    </ligand>
</feature>
<comment type="pathway">
    <text evidence="5">Purine metabolism; AMP biosynthesis via salvage pathway; AMP from ADP: step 1/1.</text>
</comment>
<dbReference type="HAMAP" id="MF_00235">
    <property type="entry name" value="Adenylate_kinase_Adk"/>
    <property type="match status" value="1"/>
</dbReference>
<dbReference type="EC" id="2.7.4.3" evidence="5 7"/>
<name>A0A0G1JKV8_9BACT</name>
<keyword evidence="5" id="KW-0963">Cytoplasm</keyword>
<dbReference type="AlphaFoldDB" id="A0A0G1JKV8"/>
<feature type="region of interest" description="LID" evidence="5">
    <location>
        <begin position="116"/>
        <end position="153"/>
    </location>
</feature>
<dbReference type="GO" id="GO:0044209">
    <property type="term" value="P:AMP salvage"/>
    <property type="evidence" value="ECO:0007669"/>
    <property type="project" value="UniProtKB-UniRule"/>
</dbReference>
<dbReference type="EMBL" id="LCJB01000003">
    <property type="protein sequence ID" value="KKT72018.1"/>
    <property type="molecule type" value="Genomic_DNA"/>
</dbReference>
<feature type="binding site" evidence="5">
    <location>
        <position position="143"/>
    </location>
    <ligand>
        <name>Zn(2+)</name>
        <dbReference type="ChEBI" id="CHEBI:29105"/>
        <note>structural</note>
    </ligand>
</feature>
<feature type="binding site" evidence="5">
    <location>
        <position position="120"/>
    </location>
    <ligand>
        <name>Zn(2+)</name>
        <dbReference type="ChEBI" id="CHEBI:29105"/>
        <note>structural</note>
    </ligand>
</feature>
<dbReference type="PROSITE" id="PS00113">
    <property type="entry name" value="ADENYLATE_KINASE"/>
    <property type="match status" value="1"/>
</dbReference>
<dbReference type="UniPathway" id="UPA00588">
    <property type="reaction ID" value="UER00649"/>
</dbReference>
<comment type="domain">
    <text evidence="5">Consists of three domains, a large central CORE domain and two small peripheral domains, NMPbind and LID, which undergo movements during catalysis. The LID domain closes over the site of phosphoryl transfer upon ATP binding. Assembling and dissambling the active center during each catalytic cycle provides an effective means to prevent ATP hydrolysis. Some bacteria have evolved a zinc-coordinating structure that stabilizes the LID domain.</text>
</comment>
<comment type="catalytic activity">
    <reaction evidence="5 7">
        <text>AMP + ATP = 2 ADP</text>
        <dbReference type="Rhea" id="RHEA:12973"/>
        <dbReference type="ChEBI" id="CHEBI:30616"/>
        <dbReference type="ChEBI" id="CHEBI:456215"/>
        <dbReference type="ChEBI" id="CHEBI:456216"/>
        <dbReference type="EC" id="2.7.4.3"/>
    </reaction>
</comment>
<comment type="subunit">
    <text evidence="5 7">Monomer.</text>
</comment>
<keyword evidence="4 5" id="KW-0418">Kinase</keyword>
<dbReference type="CDD" id="cd01428">
    <property type="entry name" value="ADK"/>
    <property type="match status" value="1"/>
</dbReference>
<feature type="binding site" evidence="5">
    <location>
        <position position="123"/>
    </location>
    <ligand>
        <name>Zn(2+)</name>
        <dbReference type="ChEBI" id="CHEBI:29105"/>
        <note>structural</note>
    </ligand>
</feature>
<feature type="binding site" evidence="5">
    <location>
        <begin position="80"/>
        <end position="83"/>
    </location>
    <ligand>
        <name>AMP</name>
        <dbReference type="ChEBI" id="CHEBI:456215"/>
    </ligand>
</feature>
<feature type="binding site" evidence="5">
    <location>
        <position position="189"/>
    </location>
    <ligand>
        <name>ATP</name>
        <dbReference type="ChEBI" id="CHEBI:30616"/>
    </ligand>
</feature>
<dbReference type="GO" id="GO:0004017">
    <property type="term" value="F:AMP kinase activity"/>
    <property type="evidence" value="ECO:0007669"/>
    <property type="project" value="UniProtKB-UniRule"/>
</dbReference>
<reference evidence="8 9" key="1">
    <citation type="journal article" date="2015" name="Nature">
        <title>rRNA introns, odd ribosomes, and small enigmatic genomes across a large radiation of phyla.</title>
        <authorList>
            <person name="Brown C.T."/>
            <person name="Hug L.A."/>
            <person name="Thomas B.C."/>
            <person name="Sharon I."/>
            <person name="Castelle C.J."/>
            <person name="Singh A."/>
            <person name="Wilkins M.J."/>
            <person name="Williams K.H."/>
            <person name="Banfield J.F."/>
        </authorList>
    </citation>
    <scope>NUCLEOTIDE SEQUENCE [LARGE SCALE GENOMIC DNA]</scope>
</reference>
<dbReference type="Gene3D" id="3.40.50.300">
    <property type="entry name" value="P-loop containing nucleotide triphosphate hydrolases"/>
    <property type="match status" value="1"/>
</dbReference>
<evidence type="ECO:0000256" key="2">
    <source>
        <dbReference type="ARBA" id="ARBA00022727"/>
    </source>
</evidence>
<proteinExistence type="inferred from homology"/>
<feature type="binding site" evidence="5">
    <location>
        <position position="87"/>
    </location>
    <ligand>
        <name>AMP</name>
        <dbReference type="ChEBI" id="CHEBI:456215"/>
    </ligand>
</feature>
<dbReference type="GO" id="GO:0008270">
    <property type="term" value="F:zinc ion binding"/>
    <property type="evidence" value="ECO:0007669"/>
    <property type="project" value="UniProtKB-UniRule"/>
</dbReference>
<dbReference type="InterPro" id="IPR006259">
    <property type="entry name" value="Adenyl_kin_sub"/>
</dbReference>
<feature type="binding site" evidence="5">
    <location>
        <begin position="5"/>
        <end position="10"/>
    </location>
    <ligand>
        <name>ATP</name>
        <dbReference type="ChEBI" id="CHEBI:30616"/>
    </ligand>
</feature>
<evidence type="ECO:0000256" key="3">
    <source>
        <dbReference type="ARBA" id="ARBA00022741"/>
    </source>
</evidence>
<evidence type="ECO:0000313" key="8">
    <source>
        <dbReference type="EMBL" id="KKT72018.1"/>
    </source>
</evidence>
<protein>
    <recommendedName>
        <fullName evidence="5 7">Adenylate kinase</fullName>
        <shortName evidence="5">AK</shortName>
        <ecNumber evidence="5 7">2.7.4.3</ecNumber>
    </recommendedName>
    <alternativeName>
        <fullName evidence="5">ATP-AMP transphosphorylase</fullName>
    </alternativeName>
    <alternativeName>
        <fullName evidence="5">ATP:AMP phosphotransferase</fullName>
    </alternativeName>
    <alternativeName>
        <fullName evidence="5">Adenylate monophosphate kinase</fullName>
    </alternativeName>
</protein>
<feature type="binding site" evidence="5">
    <location>
        <position position="161"/>
    </location>
    <ligand>
        <name>AMP</name>
        <dbReference type="ChEBI" id="CHEBI:456215"/>
    </ligand>
</feature>
<evidence type="ECO:0000256" key="6">
    <source>
        <dbReference type="RuleBase" id="RU003330"/>
    </source>
</evidence>
<dbReference type="GO" id="GO:0005737">
    <property type="term" value="C:cytoplasm"/>
    <property type="evidence" value="ECO:0007669"/>
    <property type="project" value="UniProtKB-SubCell"/>
</dbReference>
<keyword evidence="5" id="KW-0862">Zinc</keyword>
<comment type="caution">
    <text evidence="8">The sequence shown here is derived from an EMBL/GenBank/DDBJ whole genome shotgun (WGS) entry which is preliminary data.</text>
</comment>
<dbReference type="InterPro" id="IPR000850">
    <property type="entry name" value="Adenylat/UMP-CMP_kin"/>
</dbReference>
<gene>
    <name evidence="5" type="primary">adk</name>
    <name evidence="8" type="ORF">UW63_C0003G0035</name>
</gene>
<evidence type="ECO:0000256" key="1">
    <source>
        <dbReference type="ARBA" id="ARBA00022679"/>
    </source>
</evidence>
<dbReference type="InterPro" id="IPR033690">
    <property type="entry name" value="Adenylat_kinase_CS"/>
</dbReference>
<comment type="similarity">
    <text evidence="5 6">Belongs to the adenylate kinase family.</text>
</comment>
<evidence type="ECO:0000256" key="5">
    <source>
        <dbReference type="HAMAP-Rule" id="MF_00235"/>
    </source>
</evidence>
<feature type="binding site" evidence="5">
    <location>
        <position position="140"/>
    </location>
    <ligand>
        <name>Zn(2+)</name>
        <dbReference type="ChEBI" id="CHEBI:29105"/>
        <note>structural</note>
    </ligand>
</feature>
<dbReference type="PRINTS" id="PR00094">
    <property type="entry name" value="ADENYLTKNASE"/>
</dbReference>
<dbReference type="Proteomes" id="UP000034154">
    <property type="component" value="Unassembled WGS sequence"/>
</dbReference>
<organism evidence="8 9">
    <name type="scientific">Candidatus Uhrbacteria bacterium GW2011_GWF2_44_350</name>
    <dbReference type="NCBI Taxonomy" id="1619000"/>
    <lineage>
        <taxon>Bacteria</taxon>
        <taxon>Candidatus Uhriibacteriota</taxon>
    </lineage>
</organism>
<feature type="binding site" evidence="5">
    <location>
        <position position="31"/>
    </location>
    <ligand>
        <name>AMP</name>
        <dbReference type="ChEBI" id="CHEBI:456215"/>
    </ligand>
</feature>
<dbReference type="SUPFAM" id="SSF52540">
    <property type="entry name" value="P-loop containing nucleoside triphosphate hydrolases"/>
    <property type="match status" value="1"/>
</dbReference>
<accession>A0A0G1JKV8</accession>
<keyword evidence="3 5" id="KW-0547">Nucleotide-binding</keyword>
<keyword evidence="1 5" id="KW-0808">Transferase</keyword>
<dbReference type="NCBIfam" id="TIGR01351">
    <property type="entry name" value="adk"/>
    <property type="match status" value="1"/>
</dbReference>
<feature type="binding site" evidence="5">
    <location>
        <position position="150"/>
    </location>
    <ligand>
        <name>AMP</name>
        <dbReference type="ChEBI" id="CHEBI:456215"/>
    </ligand>
</feature>